<dbReference type="CDD" id="cd09731">
    <property type="entry name" value="Cse2_I-E"/>
    <property type="match status" value="1"/>
</dbReference>
<dbReference type="NCBIfam" id="TIGR02548">
    <property type="entry name" value="casB_cse2"/>
    <property type="match status" value="1"/>
</dbReference>
<reference evidence="1 2" key="1">
    <citation type="submission" date="2020-04" db="EMBL/GenBank/DDBJ databases">
        <title>Gordonia sp. nov. TBRC 11910.</title>
        <authorList>
            <person name="Suriyachadkun C."/>
        </authorList>
    </citation>
    <scope>NUCLEOTIDE SEQUENCE [LARGE SCALE GENOMIC DNA]</scope>
    <source>
        <strain evidence="1 2">TBRC 11910</strain>
    </source>
</reference>
<evidence type="ECO:0000313" key="2">
    <source>
        <dbReference type="Proteomes" id="UP000550729"/>
    </source>
</evidence>
<accession>A0A848L8Y0</accession>
<keyword evidence="2" id="KW-1185">Reference proteome</keyword>
<dbReference type="EMBL" id="JABBNB010000045">
    <property type="protein sequence ID" value="NMO04931.1"/>
    <property type="molecule type" value="Genomic_DNA"/>
</dbReference>
<proteinExistence type="predicted"/>
<comment type="caution">
    <text evidence="1">The sequence shown here is derived from an EMBL/GenBank/DDBJ whole genome shotgun (WGS) entry which is preliminary data.</text>
</comment>
<dbReference type="Pfam" id="PF09485">
    <property type="entry name" value="CRISPR_Cse2"/>
    <property type="match status" value="1"/>
</dbReference>
<dbReference type="AlphaFoldDB" id="A0A848L8Y0"/>
<organism evidence="1 2">
    <name type="scientific">Gordonia asplenii</name>
    <dbReference type="NCBI Taxonomy" id="2725283"/>
    <lineage>
        <taxon>Bacteria</taxon>
        <taxon>Bacillati</taxon>
        <taxon>Actinomycetota</taxon>
        <taxon>Actinomycetes</taxon>
        <taxon>Mycobacteriales</taxon>
        <taxon>Gordoniaceae</taxon>
        <taxon>Gordonia</taxon>
    </lineage>
</organism>
<dbReference type="Gene3D" id="1.10.520.40">
    <property type="entry name" value="CRISPR-associated protein Cse2"/>
    <property type="match status" value="1"/>
</dbReference>
<dbReference type="InterPro" id="IPR038287">
    <property type="entry name" value="Cse2_sf"/>
</dbReference>
<dbReference type="InterPro" id="IPR013382">
    <property type="entry name" value="CRISPR-assoc_prot_Cse2"/>
</dbReference>
<gene>
    <name evidence="1" type="primary">casB</name>
    <name evidence="1" type="ORF">HH308_27265</name>
</gene>
<protein>
    <submittedName>
        <fullName evidence="1">Type I-E CRISPR-associated protein Cse2/CasB</fullName>
    </submittedName>
</protein>
<dbReference type="Proteomes" id="UP000550729">
    <property type="component" value="Unassembled WGS sequence"/>
</dbReference>
<evidence type="ECO:0000313" key="1">
    <source>
        <dbReference type="EMBL" id="NMO04931.1"/>
    </source>
</evidence>
<name>A0A848L8Y0_9ACTN</name>
<dbReference type="RefSeq" id="WP_170197438.1">
    <property type="nucleotide sequence ID" value="NZ_JABBNB010000045.1"/>
</dbReference>
<sequence>MTTSTPEPAPPDAPSQTELAAHVAKLAGRLQHGAITNLAGPVADLARLRRSLDAAAGSDPVVWRIIFAGFPEQPDEPLPSRGEYAAYLSVCLFAIHQQSKNTQMHGGGRTHCLGRAIRQLAQSGTDAEPDGAIVKRFNAVVTADDFNEVIHHLRSLVGLLRVSSIPLDYGLLADDLYQWQLSSKRSGVRLRWSRDFSRVPRVPKTGLNTDSPDPDSTND</sequence>